<dbReference type="AlphaFoldDB" id="Q1D271"/>
<name>Q1D271_MYXXD</name>
<dbReference type="OrthoDB" id="5720638at2"/>
<dbReference type="KEGG" id="mxa:MXAN_5098"/>
<dbReference type="HOGENOM" id="CLU_375458_0_0_7"/>
<dbReference type="RefSeq" id="WP_011555072.1">
    <property type="nucleotide sequence ID" value="NC_008095.1"/>
</dbReference>
<protein>
    <submittedName>
        <fullName evidence="1">Ig domain protein</fullName>
    </submittedName>
</protein>
<evidence type="ECO:0000313" key="2">
    <source>
        <dbReference type="Proteomes" id="UP000002402"/>
    </source>
</evidence>
<dbReference type="Pfam" id="PF05345">
    <property type="entry name" value="He_PIG"/>
    <property type="match status" value="2"/>
</dbReference>
<dbReference type="SUPFAM" id="SSF49313">
    <property type="entry name" value="Cadherin-like"/>
    <property type="match status" value="2"/>
</dbReference>
<dbReference type="InterPro" id="IPR036278">
    <property type="entry name" value="Sialidase_sf"/>
</dbReference>
<dbReference type="eggNOG" id="COG0708">
    <property type="taxonomic scope" value="Bacteria"/>
</dbReference>
<gene>
    <name evidence="1" type="ordered locus">MXAN_5098</name>
</gene>
<organism evidence="1 2">
    <name type="scientific">Myxococcus xanthus (strain DK1622)</name>
    <dbReference type="NCBI Taxonomy" id="246197"/>
    <lineage>
        <taxon>Bacteria</taxon>
        <taxon>Pseudomonadati</taxon>
        <taxon>Myxococcota</taxon>
        <taxon>Myxococcia</taxon>
        <taxon>Myxococcales</taxon>
        <taxon>Cystobacterineae</taxon>
        <taxon>Myxococcaceae</taxon>
        <taxon>Myxococcus</taxon>
    </lineage>
</organism>
<dbReference type="STRING" id="246197.MXAN_5098"/>
<dbReference type="EMBL" id="CP000113">
    <property type="protein sequence ID" value="ABF87265.1"/>
    <property type="molecule type" value="Genomic_DNA"/>
</dbReference>
<sequence>MSPLLNRNHSLRALLGASLWWVASGFQSEAIVSHEGTVRSGTSVSLSLQVSSGPSQTSARTGQLVACIALPVGWQAPGGSYTHAGSAATAAQPGASALSAEAQSAWPVDGSTWHCLVSENVTTTNQEVQTTAQLTLPVPAAAQGAYRVRYQSGFREMTPPVGGGQAPTYQPTDFSGRLERLLHVNVAPATTFDDWQAGVATGILVTPSVTRAWHGNGTFLAAATGNPELLRSSDGRQWTGFVPVAEGTTSPLPLERLVYSQRRWFGLSSGRIVVSSDNAHTWAPAYQDPAPGGRRFLELALSGNRMVAVGTAGLIASSMDGQRWTDESINSAYDVVTLVPGQSSFLAVANPMAGAPSQHPVLVRPQGAGAAWEVFQPATLSGLTIARLIAGNGRFLAFARPNQPSPLAPQAVEPTSGFFLSEDLGGTWTRVESLRLPADAPLPTPLMTFVDQSFVVSWTAVDPQVVGVLPSFELQVSADGKEWTAHPTGAGGNYASTAFATGDTSVVAVSQRRLLVASRRPWPLPELLTETLPPFRLGTAANVELSTRGSGTLTFELEGTLPSGLTFAPTTGTFTGTPAQSGSTAVTVRVRDARGGVAARTYSVDVVGTLSISSGAIASATQGTAYEARFTVQGGRAPYTWSLDGGTVPGGLTIQQRDGAYVLSGIPTASGTFPLTVRVTDSANQTAARSVSLQIAPTPPPIDDKGDAPSGCGCSGSGAGVQALGLAALALMGRARRKR</sequence>
<dbReference type="Gene3D" id="2.60.40.10">
    <property type="entry name" value="Immunoglobulins"/>
    <property type="match status" value="2"/>
</dbReference>
<dbReference type="GeneID" id="41362382"/>
<dbReference type="SUPFAM" id="SSF50939">
    <property type="entry name" value="Sialidases"/>
    <property type="match status" value="1"/>
</dbReference>
<accession>Q1D271</accession>
<dbReference type="Proteomes" id="UP000002402">
    <property type="component" value="Chromosome"/>
</dbReference>
<dbReference type="InterPro" id="IPR015919">
    <property type="entry name" value="Cadherin-like_sf"/>
</dbReference>
<dbReference type="EnsemblBacteria" id="ABF87265">
    <property type="protein sequence ID" value="ABF87265"/>
    <property type="gene ID" value="MXAN_5098"/>
</dbReference>
<evidence type="ECO:0000313" key="1">
    <source>
        <dbReference type="EMBL" id="ABF87265.1"/>
    </source>
</evidence>
<keyword evidence="2" id="KW-1185">Reference proteome</keyword>
<dbReference type="InterPro" id="IPR013783">
    <property type="entry name" value="Ig-like_fold"/>
</dbReference>
<proteinExistence type="predicted"/>
<dbReference type="GO" id="GO:0016020">
    <property type="term" value="C:membrane"/>
    <property type="evidence" value="ECO:0007669"/>
    <property type="project" value="InterPro"/>
</dbReference>
<reference evidence="1 2" key="1">
    <citation type="journal article" date="2006" name="Proc. Natl. Acad. Sci. U.S.A.">
        <title>Evolution of sensory complexity recorded in a myxobacterial genome.</title>
        <authorList>
            <person name="Goldman B.S."/>
            <person name="Nierman W.C."/>
            <person name="Kaiser D."/>
            <person name="Slater S.C."/>
            <person name="Durkin A.S."/>
            <person name="Eisen J.A."/>
            <person name="Ronning C.M."/>
            <person name="Barbazuk W.B."/>
            <person name="Blanchard M."/>
            <person name="Field C."/>
            <person name="Halling C."/>
            <person name="Hinkle G."/>
            <person name="Iartchuk O."/>
            <person name="Kim H.S."/>
            <person name="Mackenzie C."/>
            <person name="Madupu R."/>
            <person name="Miller N."/>
            <person name="Shvartsbeyn A."/>
            <person name="Sullivan S.A."/>
            <person name="Vaudin M."/>
            <person name="Wiegand R."/>
            <person name="Kaplan H.B."/>
        </authorList>
    </citation>
    <scope>NUCLEOTIDE SEQUENCE [LARGE SCALE GENOMIC DNA]</scope>
    <source>
        <strain evidence="2">DK1622</strain>
    </source>
</reference>
<dbReference type="GO" id="GO:0005509">
    <property type="term" value="F:calcium ion binding"/>
    <property type="evidence" value="ECO:0007669"/>
    <property type="project" value="InterPro"/>
</dbReference>